<reference evidence="1 2" key="1">
    <citation type="submission" date="2020-08" db="EMBL/GenBank/DDBJ databases">
        <title>Genomic Encyclopedia of Type Strains, Phase IV (KMG-IV): sequencing the most valuable type-strain genomes for metagenomic binning, comparative biology and taxonomic classification.</title>
        <authorList>
            <person name="Goeker M."/>
        </authorList>
    </citation>
    <scope>NUCLEOTIDE SEQUENCE [LARGE SCALE GENOMIC DNA]</scope>
    <source>
        <strain evidence="1 2">DSM 22198</strain>
    </source>
</reference>
<dbReference type="GO" id="GO:0006788">
    <property type="term" value="P:heme oxidation"/>
    <property type="evidence" value="ECO:0007669"/>
    <property type="project" value="InterPro"/>
</dbReference>
<dbReference type="EMBL" id="JACIIZ010000010">
    <property type="protein sequence ID" value="MBB6252940.1"/>
    <property type="molecule type" value="Genomic_DNA"/>
</dbReference>
<dbReference type="SUPFAM" id="SSF48613">
    <property type="entry name" value="Heme oxygenase-like"/>
    <property type="match status" value="1"/>
</dbReference>
<dbReference type="InterPro" id="IPR016084">
    <property type="entry name" value="Haem_Oase-like_multi-hlx"/>
</dbReference>
<evidence type="ECO:0000313" key="2">
    <source>
        <dbReference type="Proteomes" id="UP000539175"/>
    </source>
</evidence>
<dbReference type="AlphaFoldDB" id="A0A7X0B1G5"/>
<organism evidence="1 2">
    <name type="scientific">Nitrospirillum iridis</name>
    <dbReference type="NCBI Taxonomy" id="765888"/>
    <lineage>
        <taxon>Bacteria</taxon>
        <taxon>Pseudomonadati</taxon>
        <taxon>Pseudomonadota</taxon>
        <taxon>Alphaproteobacteria</taxon>
        <taxon>Rhodospirillales</taxon>
        <taxon>Azospirillaceae</taxon>
        <taxon>Nitrospirillum</taxon>
    </lineage>
</organism>
<proteinExistence type="predicted"/>
<comment type="caution">
    <text evidence="1">The sequence shown here is derived from an EMBL/GenBank/DDBJ whole genome shotgun (WGS) entry which is preliminary data.</text>
</comment>
<evidence type="ECO:0000313" key="1">
    <source>
        <dbReference type="EMBL" id="MBB6252940.1"/>
    </source>
</evidence>
<dbReference type="CDD" id="cd19166">
    <property type="entry name" value="HemeO-bac"/>
    <property type="match status" value="1"/>
</dbReference>
<name>A0A7X0B1G5_9PROT</name>
<accession>A0A7X0B1G5</accession>
<dbReference type="InterPro" id="IPR016053">
    <property type="entry name" value="Haem_Oase-like"/>
</dbReference>
<dbReference type="GO" id="GO:0004392">
    <property type="term" value="F:heme oxygenase (decyclizing) activity"/>
    <property type="evidence" value="ECO:0007669"/>
    <property type="project" value="InterPro"/>
</dbReference>
<dbReference type="Gene3D" id="1.20.910.10">
    <property type="entry name" value="Heme oxygenase-like"/>
    <property type="match status" value="1"/>
</dbReference>
<keyword evidence="2" id="KW-1185">Reference proteome</keyword>
<sequence length="205" mass="22701">MTLLRSFLRTRTAACHDALDRRLSALDVGRMPDYALLLRAQHPALRAIELSLEAAGVEDHVPDWPQRRRRHALEADLAVLDAGHRHPTVLVETPIIRGRGDMLGHLYVLEGSRLGAEVLLRRAELSGDVRIAAATRFLAHGRGCPLWRDFVAVLNREPPDDALFDAAVRAAVFSFGLFQKAAEQVMAHHVTGHDDRQRSGNGPLP</sequence>
<protein>
    <submittedName>
        <fullName evidence="1">Heme oxygenase</fullName>
    </submittedName>
</protein>
<gene>
    <name evidence="1" type="ORF">FHS74_003509</name>
</gene>
<dbReference type="Pfam" id="PF01126">
    <property type="entry name" value="Heme_oxygenase"/>
    <property type="match status" value="1"/>
</dbReference>
<dbReference type="Proteomes" id="UP000539175">
    <property type="component" value="Unassembled WGS sequence"/>
</dbReference>